<feature type="repeat" description="ARM" evidence="2">
    <location>
        <begin position="380"/>
        <end position="424"/>
    </location>
</feature>
<dbReference type="Proteomes" id="UP000626109">
    <property type="component" value="Unassembled WGS sequence"/>
</dbReference>
<dbReference type="PANTHER" id="PTHR22895">
    <property type="entry name" value="ARMADILLO REPEAT-CONTAINING PROTEIN 6"/>
    <property type="match status" value="1"/>
</dbReference>
<dbReference type="PANTHER" id="PTHR22895:SF0">
    <property type="entry name" value="ARMADILLO REPEAT-CONTAINING PROTEIN 6"/>
    <property type="match status" value="1"/>
</dbReference>
<dbReference type="AlphaFoldDB" id="A0A813KRM2"/>
<dbReference type="InterPro" id="IPR000225">
    <property type="entry name" value="Armadillo"/>
</dbReference>
<organism evidence="4 5">
    <name type="scientific">Polarella glacialis</name>
    <name type="common">Dinoflagellate</name>
    <dbReference type="NCBI Taxonomy" id="89957"/>
    <lineage>
        <taxon>Eukaryota</taxon>
        <taxon>Sar</taxon>
        <taxon>Alveolata</taxon>
        <taxon>Dinophyceae</taxon>
        <taxon>Suessiales</taxon>
        <taxon>Suessiaceae</taxon>
        <taxon>Polarella</taxon>
    </lineage>
</organism>
<feature type="compositionally biased region" description="Low complexity" evidence="3">
    <location>
        <begin position="508"/>
        <end position="518"/>
    </location>
</feature>
<proteinExistence type="predicted"/>
<dbReference type="InterPro" id="IPR016024">
    <property type="entry name" value="ARM-type_fold"/>
</dbReference>
<dbReference type="SUPFAM" id="SSF48371">
    <property type="entry name" value="ARM repeat"/>
    <property type="match status" value="1"/>
</dbReference>
<dbReference type="InterPro" id="IPR011989">
    <property type="entry name" value="ARM-like"/>
</dbReference>
<sequence>MRGKTLPRLGSPPIDEIDQPGETCPVTAAFIFLRDMTELKYGQQLDESDFASKAKARCCPGERLSPLRLAEALNAEPALKLKDSSNDRLFQIQLSIRTISTFSELQGLVRRWPGTACALAAVAMGKPGRSVQLVAVFREAYSDSDALVARVRAKSVGRMGPLHEFTEDSFHGAVVLEPIIDRVLKYEAESSRMLDLQVPSVSLDFERRSQSSGVLSEAAQLASRTCKALADISVGVADNEQAQRGAAASCVLAAELMACHSSVVAVQISGCKAIGGLIHVSAPSLPLRQASVVIEAVMAAMRRHPGNPEVQEAACAAVTEAAASSPEFQGAAATNGAVDEIVAAMRRFPGLPEFQAAACGALAGLAANHPMNQSAVAANRGIEAIAAGMERFPEHGGLQAMACGALGNLAANHLNNQATVAANGGIRLVLDTMRRHSGTPSVLTAALGALWCVVKRHKENLAVATQLGATELAVTVVQKHPGDSALRCMASGALQVLVPGLSGALLGTSAPSSAPSSARPMEPARPN</sequence>
<protein>
    <submittedName>
        <fullName evidence="4">Uncharacterized protein</fullName>
    </submittedName>
</protein>
<accession>A0A813KRM2</accession>
<comment type="caution">
    <text evidence="4">The sequence shown here is derived from an EMBL/GenBank/DDBJ whole genome shotgun (WGS) entry which is preliminary data.</text>
</comment>
<evidence type="ECO:0000256" key="1">
    <source>
        <dbReference type="ARBA" id="ARBA00022737"/>
    </source>
</evidence>
<name>A0A813KRM2_POLGL</name>
<dbReference type="EMBL" id="CAJNNW010032139">
    <property type="protein sequence ID" value="CAE8711249.1"/>
    <property type="molecule type" value="Genomic_DNA"/>
</dbReference>
<gene>
    <name evidence="4" type="ORF">PGLA2088_LOCUS36377</name>
</gene>
<dbReference type="PROSITE" id="PS50176">
    <property type="entry name" value="ARM_REPEAT"/>
    <property type="match status" value="1"/>
</dbReference>
<reference evidence="4" key="1">
    <citation type="submission" date="2021-02" db="EMBL/GenBank/DDBJ databases">
        <authorList>
            <person name="Dougan E. K."/>
            <person name="Rhodes N."/>
            <person name="Thang M."/>
            <person name="Chan C."/>
        </authorList>
    </citation>
    <scope>NUCLEOTIDE SEQUENCE</scope>
</reference>
<dbReference type="Gene3D" id="1.25.10.10">
    <property type="entry name" value="Leucine-rich Repeat Variant"/>
    <property type="match status" value="1"/>
</dbReference>
<evidence type="ECO:0000313" key="5">
    <source>
        <dbReference type="Proteomes" id="UP000626109"/>
    </source>
</evidence>
<feature type="region of interest" description="Disordered" evidence="3">
    <location>
        <begin position="508"/>
        <end position="527"/>
    </location>
</feature>
<evidence type="ECO:0000256" key="3">
    <source>
        <dbReference type="SAM" id="MobiDB-lite"/>
    </source>
</evidence>
<evidence type="ECO:0000313" key="4">
    <source>
        <dbReference type="EMBL" id="CAE8711249.1"/>
    </source>
</evidence>
<evidence type="ECO:0000256" key="2">
    <source>
        <dbReference type="PROSITE-ProRule" id="PRU00259"/>
    </source>
</evidence>
<dbReference type="SMART" id="SM00185">
    <property type="entry name" value="ARM"/>
    <property type="match status" value="5"/>
</dbReference>
<keyword evidence="1" id="KW-0677">Repeat</keyword>